<dbReference type="Proteomes" id="UP000267469">
    <property type="component" value="Unassembled WGS sequence"/>
</dbReference>
<accession>A0A3N0CYW4</accession>
<comment type="caution">
    <text evidence="4">The sequence shown here is derived from an EMBL/GenBank/DDBJ whole genome shotgun (WGS) entry which is preliminary data.</text>
</comment>
<dbReference type="Gene3D" id="2.40.128.340">
    <property type="match status" value="1"/>
</dbReference>
<evidence type="ECO:0000256" key="2">
    <source>
        <dbReference type="SAM" id="MobiDB-lite"/>
    </source>
</evidence>
<feature type="non-terminal residue" evidence="4">
    <location>
        <position position="1"/>
    </location>
</feature>
<dbReference type="OrthoDB" id="6225685at2"/>
<feature type="region of interest" description="Disordered" evidence="2">
    <location>
        <begin position="826"/>
        <end position="850"/>
    </location>
</feature>
<keyword evidence="5" id="KW-1185">Reference proteome</keyword>
<feature type="domain" description="Teneurin-like YD-shell" evidence="3">
    <location>
        <begin position="1181"/>
        <end position="1782"/>
    </location>
</feature>
<dbReference type="EMBL" id="RJTM01000196">
    <property type="protein sequence ID" value="RNL68610.1"/>
    <property type="molecule type" value="Genomic_DNA"/>
</dbReference>
<dbReference type="Gene3D" id="2.180.10.10">
    <property type="entry name" value="RHS repeat-associated core"/>
    <property type="match status" value="2"/>
</dbReference>
<evidence type="ECO:0000256" key="1">
    <source>
        <dbReference type="ARBA" id="ARBA00022737"/>
    </source>
</evidence>
<dbReference type="InterPro" id="IPR056823">
    <property type="entry name" value="TEN-like_YD-shell"/>
</dbReference>
<proteinExistence type="predicted"/>
<feature type="non-terminal residue" evidence="4">
    <location>
        <position position="1957"/>
    </location>
</feature>
<protein>
    <recommendedName>
        <fullName evidence="3">Teneurin-like YD-shell domain-containing protein</fullName>
    </recommendedName>
</protein>
<keyword evidence="1" id="KW-0677">Repeat</keyword>
<gene>
    <name evidence="4" type="ORF">ED312_23135</name>
</gene>
<evidence type="ECO:0000313" key="5">
    <source>
        <dbReference type="Proteomes" id="UP000267469"/>
    </source>
</evidence>
<dbReference type="InterPro" id="IPR050708">
    <property type="entry name" value="T6SS_VgrG/RHS"/>
</dbReference>
<evidence type="ECO:0000259" key="3">
    <source>
        <dbReference type="Pfam" id="PF25023"/>
    </source>
</evidence>
<name>A0A3N0CYW4_SINP1</name>
<feature type="region of interest" description="Disordered" evidence="2">
    <location>
        <begin position="867"/>
        <end position="889"/>
    </location>
</feature>
<dbReference type="RefSeq" id="WP_123218396.1">
    <property type="nucleotide sequence ID" value="NZ_RJTM01000196.1"/>
</dbReference>
<dbReference type="NCBIfam" id="TIGR03696">
    <property type="entry name" value="Rhs_assc_core"/>
    <property type="match status" value="1"/>
</dbReference>
<organism evidence="4 5">
    <name type="scientific">Sinomicrobium pectinilyticum</name>
    <dbReference type="NCBI Taxonomy" id="1084421"/>
    <lineage>
        <taxon>Bacteria</taxon>
        <taxon>Pseudomonadati</taxon>
        <taxon>Bacteroidota</taxon>
        <taxon>Flavobacteriia</taxon>
        <taxon>Flavobacteriales</taxon>
        <taxon>Flavobacteriaceae</taxon>
        <taxon>Sinomicrobium</taxon>
    </lineage>
</organism>
<dbReference type="PANTHER" id="PTHR32305">
    <property type="match status" value="1"/>
</dbReference>
<reference evidence="4 5" key="1">
    <citation type="submission" date="2018-10" db="EMBL/GenBank/DDBJ databases">
        <title>Sinomicrobium pectinilyticum sp. nov., a pectinase-producing bacterium isolated from alkaline and saline soil, and emended description of the genus Sinomicrobium.</title>
        <authorList>
            <person name="Cheng B."/>
            <person name="Li C."/>
            <person name="Lai Q."/>
            <person name="Du M."/>
            <person name="Shao Z."/>
            <person name="Xu P."/>
            <person name="Yang C."/>
        </authorList>
    </citation>
    <scope>NUCLEOTIDE SEQUENCE [LARGE SCALE GENOMIC DNA]</scope>
    <source>
        <strain evidence="4 5">5DNS001</strain>
    </source>
</reference>
<dbReference type="SUPFAM" id="SSF69318">
    <property type="entry name" value="Integrin alpha N-terminal domain"/>
    <property type="match status" value="1"/>
</dbReference>
<evidence type="ECO:0000313" key="4">
    <source>
        <dbReference type="EMBL" id="RNL68610.1"/>
    </source>
</evidence>
<dbReference type="PANTHER" id="PTHR32305:SF15">
    <property type="entry name" value="PROTEIN RHSA-RELATED"/>
    <property type="match status" value="1"/>
</dbReference>
<sequence length="1957" mass="218087">LTYNSQGGNGLAGWGWDISGISVIARIPSTEFHDNQVAGVDFTATDRFALDGQRLLLKSGSYGKDGTIYETENYSNIKISSHGTSPYGAAYGPAYFKVTQPDGSIAIYGNNANSRSRTSYAITYWQNPQGIRINYSYETTNNTLSIKTITYGSKGTATPINEIEFIYDSNRTRKEQAYIGGINFVRSNILSEIKVKGNGAGYRSYVLTYDLTSLDYQRLTSIQEKSGDGAKSYNPIIFTYTNSSGNIVVANATGQTGVTNLEQRNAEVVSGDFTGNGKMDFIAYPTSVSDPDRRKKFWLFSNLQDGGSGFHAGTTFNTGLFQKIFPISYISGVSSVPNRMPSRQGLVIIKHNGTSNVKFEIYGEVSASTGSVLGGPHYTKSWNSPTATVYNSCPSCEPTVEERIPKVYLSGDFNGDGLTDVLAVEKQGNYNYCDWDPYDTHCITRSGYIVNRKNTYFINLDKRVSSGFMTNSGELNELHIDNDKLLTADVTGDGKTNILHVKSGKMFVYGLDNNNQLKLLWETSNSRIKTDFPLLLGDYNGDGKTDFMIPTAKNSKVFALFLSTGKSYIKSEHTYPFEYKETNYSSSSNTLVGHTLITVDINGDGRTDVLNYTTTTYKDSDNGSQTITLYNNFPSSESTVKPNFKHSGSKNTTGNLKNFPIPVFLSSNRPNGNLDFASISNKWITSFQFLKDHREDVTLRSIENNGVKETITYSPLESKGTPQVYTKAALPSELGSYPYMDIEASQGTQVVARLERSGTGLTTIQQLFSYHGAVLHTTGLGFLGFRRVTRSNWHKDYNDRIYSTSYHNPQLRGAVTKEFTSRNTISGQSFADKSPNPSQITLSSATTGTKTATQSVTLKPGFSANGSSGTFTARTDQDTGISDGASSPESHYITRTDYKYSTETRSNKVFVNVPIEVASKDLLNGTHTFKTYSYDSYKNPTKAYTNVSGKGTHTVSMSYANSTGTTYYIGRPTKKVESRTAYGNTYTTEEQYSYSGYLITELKTKGHGTGLISEKRTYDDEYGNIIKKVITPPDGTPARATTYTYDNSGRFLKTGTDVEGLTTTYKYNPNNGNLEEETNPYNQVTTYNHDVWGKVTKVTDYRGNSVVTTYARSGTQSTITETGSDGSSKVSIYDILGQLIRVKEKNVMGQWVEKVVKYDHRDRLIEESEPFIGGATQWNVVEYDLYNRIRKATAHTGKVVTISYNGLVTTVNDGTKTVMTTKDALGNTTRVTDPGGTINYTYYADGNLKTADYGGSVQRIEKDGWGRKTKLVDPSGGTYTYEYNGFGEVTKETNPKGTIIYGYDNYGVLRSKKVEGEHTDMQWIYDYDNITKLPTTTTLTNADGNNTTYTLIYNSTHPQLVQKIVETNPYAIFTRNYTYDVFNRVVTEQYIAKNGTNNRTSTKKIKNVYQNGALKNITDFTSQEILWEVNAINARGQITEAAFGTTLKQVNTYDQYGFPADRKTQKTTSTGTTTNLITLGYDFNPQRGTLNSRTNSMFNWSETFEYDNLDRLIHFNDNNNNNSQTYDSRGRITKNSALGDYIYSGVSYQNTKITIDEEALIPGSTEAASQYYQDHPQQNITYNVFKSPVQIHEEGKERINFQYNMAMGRAHMYYGGEEGDKMQRRYRKHYSADGSMEIKEDTQTGKTTFVTYIGGDAYSAPLIWHSEQTATTTNNYYYLHRDYLGSILAITDKNGNFKEKRHFDAWGNIVKLTNGSGTALQDFIILDRGYTGHEHLSGVGLIHMNGRLYDPVLHRFLMPDNYIQDPYNTQNFNRYGYVLNNPLMYVDPSGEYGEFGGQESNEGLTPTQQSLIGNLVSSIVNSLEGAQIGRWLNTNFGKPIEKWVNKHIVNPIRRLFGGKKKRKVEKIYTNKTQSFSHLELSSGWQNEGFGTGVSSISNDYGGGGSSGSSVHGIKEDKLNIKGLEYLYGNPEPQDFSGVWGKIKYFWTGGNIGGNRYN</sequence>
<dbReference type="InterPro" id="IPR028994">
    <property type="entry name" value="Integrin_alpha_N"/>
</dbReference>
<dbReference type="InterPro" id="IPR022385">
    <property type="entry name" value="Rhs_assc_core"/>
</dbReference>
<dbReference type="Pfam" id="PF25023">
    <property type="entry name" value="TEN_YD-shell"/>
    <property type="match status" value="1"/>
</dbReference>